<keyword evidence="3" id="KW-1185">Reference proteome</keyword>
<reference evidence="2 3" key="1">
    <citation type="submission" date="2019-05" db="EMBL/GenBank/DDBJ databases">
        <authorList>
            <person name="Qu J.-H."/>
        </authorList>
    </citation>
    <scope>NUCLEOTIDE SEQUENCE [LARGE SCALE GENOMIC DNA]</scope>
    <source>
        <strain evidence="2 3">T17</strain>
    </source>
</reference>
<feature type="domain" description="Antitoxin SocA-like Panacea" evidence="1">
    <location>
        <begin position="136"/>
        <end position="245"/>
    </location>
</feature>
<proteinExistence type="predicted"/>
<dbReference type="OrthoDB" id="9804491at2"/>
<evidence type="ECO:0000259" key="1">
    <source>
        <dbReference type="Pfam" id="PF13274"/>
    </source>
</evidence>
<evidence type="ECO:0000313" key="2">
    <source>
        <dbReference type="EMBL" id="TLV02106.1"/>
    </source>
</evidence>
<gene>
    <name evidence="2" type="ORF">FEN17_00215</name>
</gene>
<protein>
    <submittedName>
        <fullName evidence="2">DUF4065 domain-containing protein</fullName>
    </submittedName>
</protein>
<evidence type="ECO:0000313" key="3">
    <source>
        <dbReference type="Proteomes" id="UP000306402"/>
    </source>
</evidence>
<comment type="caution">
    <text evidence="2">The sequence shown here is derived from an EMBL/GenBank/DDBJ whole genome shotgun (WGS) entry which is preliminary data.</text>
</comment>
<sequence length="282" mass="32862">MKSHITEQKMPIYRELDTFTFRKEKYTIYWHYSIDEDLGEKYTTLELDELNVAQVHNQYREKYRIPFPEVNKLVAKAEQIIAENNKNPWDLLFVDQIFENQAPSKFNGYRRPDLERISNMISFFDSKVKGLYKTKLNKLLFYADFMAYSRTGFAISGISYRAIQFGPVPSQYQKMYIKLCDDAKLTVEQVEVGNGNYGELITSKDHFNDALFTKSEIDVLQSVCDTYGKMLTTELVEASHLEKGWLDNQAAKSYINFQEAAFEMLDRPYPSEHSSPDTASQV</sequence>
<dbReference type="Proteomes" id="UP000306402">
    <property type="component" value="Unassembled WGS sequence"/>
</dbReference>
<dbReference type="EMBL" id="VCEJ01000002">
    <property type="protein sequence ID" value="TLV02106.1"/>
    <property type="molecule type" value="Genomic_DNA"/>
</dbReference>
<dbReference type="AlphaFoldDB" id="A0A5R9L0M1"/>
<dbReference type="Pfam" id="PF13274">
    <property type="entry name" value="SocA_Panacea"/>
    <property type="match status" value="1"/>
</dbReference>
<organism evidence="2 3">
    <name type="scientific">Dyadobacter luticola</name>
    <dbReference type="NCBI Taxonomy" id="1979387"/>
    <lineage>
        <taxon>Bacteria</taxon>
        <taxon>Pseudomonadati</taxon>
        <taxon>Bacteroidota</taxon>
        <taxon>Cytophagia</taxon>
        <taxon>Cytophagales</taxon>
        <taxon>Spirosomataceae</taxon>
        <taxon>Dyadobacter</taxon>
    </lineage>
</organism>
<dbReference type="InterPro" id="IPR025272">
    <property type="entry name" value="SocA_Panacea"/>
</dbReference>
<accession>A0A5R9L0M1</accession>
<name>A0A5R9L0M1_9BACT</name>